<dbReference type="Proteomes" id="UP000316621">
    <property type="component" value="Chromosome 2"/>
</dbReference>
<protein>
    <submittedName>
        <fullName evidence="1">Uncharacterized protein</fullName>
    </submittedName>
</protein>
<evidence type="ECO:0000313" key="2">
    <source>
        <dbReference type="Proteomes" id="UP000316621"/>
    </source>
</evidence>
<dbReference type="EMBL" id="CM010716">
    <property type="protein sequence ID" value="RZC49055.1"/>
    <property type="molecule type" value="Genomic_DNA"/>
</dbReference>
<name>A0A4Y7INM8_PAPSO</name>
<sequence length="67" mass="7663">MVLHIFISLVNSLIYRQIARSYYLNTKYDELRSCLIPSSNGEGASYHPFRDDCNLGKYISWATDQGG</sequence>
<dbReference type="AlphaFoldDB" id="A0A4Y7INM8"/>
<gene>
    <name evidence="1" type="ORF">C5167_017478</name>
</gene>
<evidence type="ECO:0000313" key="1">
    <source>
        <dbReference type="EMBL" id="RZC49055.1"/>
    </source>
</evidence>
<organism evidence="1 2">
    <name type="scientific">Papaver somniferum</name>
    <name type="common">Opium poppy</name>
    <dbReference type="NCBI Taxonomy" id="3469"/>
    <lineage>
        <taxon>Eukaryota</taxon>
        <taxon>Viridiplantae</taxon>
        <taxon>Streptophyta</taxon>
        <taxon>Embryophyta</taxon>
        <taxon>Tracheophyta</taxon>
        <taxon>Spermatophyta</taxon>
        <taxon>Magnoliopsida</taxon>
        <taxon>Ranunculales</taxon>
        <taxon>Papaveraceae</taxon>
        <taxon>Papaveroideae</taxon>
        <taxon>Papaver</taxon>
    </lineage>
</organism>
<accession>A0A4Y7INM8</accession>
<reference evidence="1 2" key="1">
    <citation type="journal article" date="2018" name="Science">
        <title>The opium poppy genome and morphinan production.</title>
        <authorList>
            <person name="Guo L."/>
            <person name="Winzer T."/>
            <person name="Yang X."/>
            <person name="Li Y."/>
            <person name="Ning Z."/>
            <person name="He Z."/>
            <person name="Teodor R."/>
            <person name="Lu Y."/>
            <person name="Bowser T.A."/>
            <person name="Graham I.A."/>
            <person name="Ye K."/>
        </authorList>
    </citation>
    <scope>NUCLEOTIDE SEQUENCE [LARGE SCALE GENOMIC DNA]</scope>
    <source>
        <strain evidence="2">cv. HN1</strain>
        <tissue evidence="1">Leaves</tissue>
    </source>
</reference>
<proteinExistence type="predicted"/>
<dbReference type="Gramene" id="RZC49055">
    <property type="protein sequence ID" value="RZC49055"/>
    <property type="gene ID" value="C5167_017478"/>
</dbReference>
<keyword evidence="2" id="KW-1185">Reference proteome</keyword>